<feature type="transmembrane region" description="Helical" evidence="6">
    <location>
        <begin position="99"/>
        <end position="119"/>
    </location>
</feature>
<keyword evidence="6" id="KW-1003">Cell membrane</keyword>
<evidence type="ECO:0000313" key="7">
    <source>
        <dbReference type="EMBL" id="MYL19142.1"/>
    </source>
</evidence>
<dbReference type="GO" id="GO:0005886">
    <property type="term" value="C:plasma membrane"/>
    <property type="evidence" value="ECO:0007669"/>
    <property type="project" value="UniProtKB-SubCell"/>
</dbReference>
<dbReference type="RefSeq" id="WP_160835558.1">
    <property type="nucleotide sequence ID" value="NZ_WMET01000001.1"/>
</dbReference>
<proteinExistence type="inferred from homology"/>
<keyword evidence="5 6" id="KW-0472">Membrane</keyword>
<comment type="caution">
    <text evidence="7">The sequence shown here is derived from an EMBL/GenBank/DDBJ whole genome shotgun (WGS) entry which is preliminary data.</text>
</comment>
<dbReference type="Proteomes" id="UP000460949">
    <property type="component" value="Unassembled WGS sequence"/>
</dbReference>
<evidence type="ECO:0000256" key="6">
    <source>
        <dbReference type="RuleBase" id="RU363041"/>
    </source>
</evidence>
<dbReference type="Pfam" id="PF01925">
    <property type="entry name" value="TauE"/>
    <property type="match status" value="1"/>
</dbReference>
<name>A0A845DS02_9BACI</name>
<comment type="subcellular location">
    <subcellularLocation>
        <location evidence="6">Cell membrane</location>
        <topology evidence="6">Multi-pass membrane protein</topology>
    </subcellularLocation>
    <subcellularLocation>
        <location evidence="1">Membrane</location>
        <topology evidence="1">Multi-pass membrane protein</topology>
    </subcellularLocation>
</comment>
<protein>
    <recommendedName>
        <fullName evidence="6">Probable membrane transporter protein</fullName>
    </recommendedName>
</protein>
<evidence type="ECO:0000256" key="1">
    <source>
        <dbReference type="ARBA" id="ARBA00004141"/>
    </source>
</evidence>
<keyword evidence="3 6" id="KW-0812">Transmembrane</keyword>
<accession>A0A845DS02</accession>
<dbReference type="InterPro" id="IPR002781">
    <property type="entry name" value="TM_pro_TauE-like"/>
</dbReference>
<feature type="transmembrane region" description="Helical" evidence="6">
    <location>
        <begin position="32"/>
        <end position="60"/>
    </location>
</feature>
<feature type="transmembrane region" description="Helical" evidence="6">
    <location>
        <begin position="233"/>
        <end position="257"/>
    </location>
</feature>
<feature type="transmembrane region" description="Helical" evidence="6">
    <location>
        <begin position="72"/>
        <end position="93"/>
    </location>
</feature>
<evidence type="ECO:0000256" key="4">
    <source>
        <dbReference type="ARBA" id="ARBA00022989"/>
    </source>
</evidence>
<feature type="transmembrane region" description="Helical" evidence="6">
    <location>
        <begin position="263"/>
        <end position="281"/>
    </location>
</feature>
<dbReference type="InterPro" id="IPR051598">
    <property type="entry name" value="TSUP/Inactive_protease-like"/>
</dbReference>
<dbReference type="PANTHER" id="PTHR43701">
    <property type="entry name" value="MEMBRANE TRANSPORTER PROTEIN MJ0441-RELATED"/>
    <property type="match status" value="1"/>
</dbReference>
<feature type="transmembrane region" description="Helical" evidence="6">
    <location>
        <begin position="204"/>
        <end position="226"/>
    </location>
</feature>
<comment type="similarity">
    <text evidence="2 6">Belongs to the 4-toluene sulfonate uptake permease (TSUP) (TC 2.A.102) family.</text>
</comment>
<reference evidence="7 8" key="1">
    <citation type="submission" date="2019-11" db="EMBL/GenBank/DDBJ databases">
        <title>Genome sequences of 17 halophilic strains isolated from different environments.</title>
        <authorList>
            <person name="Furrow R.E."/>
        </authorList>
    </citation>
    <scope>NUCLEOTIDE SEQUENCE [LARGE SCALE GENOMIC DNA]</scope>
    <source>
        <strain evidence="7 8">22511_23_Filter</strain>
    </source>
</reference>
<evidence type="ECO:0000256" key="3">
    <source>
        <dbReference type="ARBA" id="ARBA00022692"/>
    </source>
</evidence>
<dbReference type="AlphaFoldDB" id="A0A845DS02"/>
<gene>
    <name evidence="7" type="ORF">GLW04_04520</name>
</gene>
<keyword evidence="4 6" id="KW-1133">Transmembrane helix</keyword>
<evidence type="ECO:0000256" key="5">
    <source>
        <dbReference type="ARBA" id="ARBA00023136"/>
    </source>
</evidence>
<dbReference type="EMBL" id="WMET01000001">
    <property type="protein sequence ID" value="MYL19142.1"/>
    <property type="molecule type" value="Genomic_DNA"/>
</dbReference>
<organism evidence="7 8">
    <name type="scientific">Halobacillus litoralis</name>
    <dbReference type="NCBI Taxonomy" id="45668"/>
    <lineage>
        <taxon>Bacteria</taxon>
        <taxon>Bacillati</taxon>
        <taxon>Bacillota</taxon>
        <taxon>Bacilli</taxon>
        <taxon>Bacillales</taxon>
        <taxon>Bacillaceae</taxon>
        <taxon>Halobacillus</taxon>
    </lineage>
</organism>
<sequence length="302" mass="32582">MKKLLIFSLVGFMAQLMDGALGMGFGLSSSTILLAYGMAPAVASASIHLSQIATTAASGFSHYKFGNVDKRLVLTLALPGGISAFTGAALLSWVPGDLIRPYISIFLLGLGVYVVIRFLLMSRTKPLKSEKKPFRRRFLFPLGFLGGFLDAVGGGGWGPVNTPVLLSSRGILPRKVIGTVDTSEFIVTLSATAGFLLFLGWEELSWLLVMAFVIGGVMAAPLAAWLVKKLPPVVLGVAAGGFIILTNSRTLLTYAPWNEQTLYIIYSLLITGYAAAVVFSIRTYIKLHRHPHTETRLKKAQF</sequence>
<evidence type="ECO:0000256" key="2">
    <source>
        <dbReference type="ARBA" id="ARBA00009142"/>
    </source>
</evidence>
<evidence type="ECO:0000313" key="8">
    <source>
        <dbReference type="Proteomes" id="UP000460949"/>
    </source>
</evidence>
<feature type="transmembrane region" description="Helical" evidence="6">
    <location>
        <begin position="139"/>
        <end position="158"/>
    </location>
</feature>
<dbReference type="PANTHER" id="PTHR43701:SF12">
    <property type="entry name" value="MEMBRANE TRANSPORTER PROTEIN YTNM-RELATED"/>
    <property type="match status" value="1"/>
</dbReference>